<dbReference type="InterPro" id="IPR053153">
    <property type="entry name" value="APC_K+_Transporter"/>
</dbReference>
<evidence type="ECO:0000256" key="5">
    <source>
        <dbReference type="SAM" id="MobiDB-lite"/>
    </source>
</evidence>
<keyword evidence="2 6" id="KW-0812">Transmembrane</keyword>
<proteinExistence type="predicted"/>
<sequence length="674" mass="72460">MPTRAMGRTLLPKRIALPVFASDALSSVAYAPDEVILTLGLAGVAASGISLWVGVGVLGILTVVVLSYRQTVHAYPSGGGDYEVAKHNLGAKAGLGVASALLMDYILTVAVSVSSGARYLSTALPMLAGYEVVISLCVITILALLNLRGMRESGTAFAIPTYIYMGAVGLMAVTGLVQQAMGTLGRAPSAHYELAAAPGYETGLIGIAGFFLVLRAFSSGCAALTGVEAISNGVPALTKPKSRNAATTLALLGTISALMLFSILHLARATGVKIVEPGSHQLREAGRVVDGVTTDPVIGQLAATIFADAKPLFFLVTVVTGLILVLAANTAFNGFPQLASVLSRDRFLPIQLYNRGDRLSYSNGIVVLAAAAGVLIVVFDAEVTRLIQMYIVGVFISFTTSQLGMIRHWNRELRVCVDAAKRRRIRRSRLINSIGLVCTGLVLIVVTITKFTHGAWLTLLLMAIVFVLMLGIHRHYAVTSQQMVVEDWDTEHVLPSRVRALVLVSKLDRPAMRAIAYARATNPSALQLVTVEIEPGDAQRLLTQWEESGTDVALTVLDSPFRDITGPVVTHVRSLHNRSPRDITVVYIPYFLLHHSFEHLLHNHSAAKLRRELQRVPGVVVVLVPYKLHRGLPSAATVAPEDRDPLWSGGELPSRPLRPLGAREPVDPRWEHGR</sequence>
<feature type="transmembrane region" description="Helical" evidence="6">
    <location>
        <begin position="36"/>
        <end position="68"/>
    </location>
</feature>
<feature type="transmembrane region" description="Helical" evidence="6">
    <location>
        <begin position="157"/>
        <end position="177"/>
    </location>
</feature>
<dbReference type="RefSeq" id="WP_191071938.1">
    <property type="nucleotide sequence ID" value="NZ_CP060506.1"/>
</dbReference>
<dbReference type="PANTHER" id="PTHR47704:SF1">
    <property type="entry name" value="POTASSIUM TRANSPORTER KIMA"/>
    <property type="match status" value="1"/>
</dbReference>
<feature type="region of interest" description="Disordered" evidence="5">
    <location>
        <begin position="634"/>
        <end position="674"/>
    </location>
</feature>
<evidence type="ECO:0000256" key="4">
    <source>
        <dbReference type="ARBA" id="ARBA00023136"/>
    </source>
</evidence>
<organism evidence="7 8">
    <name type="scientific">Nanchangia anserum</name>
    <dbReference type="NCBI Taxonomy" id="2692125"/>
    <lineage>
        <taxon>Bacteria</taxon>
        <taxon>Bacillati</taxon>
        <taxon>Actinomycetota</taxon>
        <taxon>Actinomycetes</taxon>
        <taxon>Actinomycetales</taxon>
        <taxon>Actinomycetaceae</taxon>
        <taxon>Nanchangia</taxon>
    </lineage>
</organism>
<accession>A0A8I0GAZ5</accession>
<evidence type="ECO:0000313" key="7">
    <source>
        <dbReference type="EMBL" id="MBD3688825.1"/>
    </source>
</evidence>
<feature type="transmembrane region" description="Helical" evidence="6">
    <location>
        <begin position="387"/>
        <end position="409"/>
    </location>
</feature>
<evidence type="ECO:0000256" key="3">
    <source>
        <dbReference type="ARBA" id="ARBA00022989"/>
    </source>
</evidence>
<keyword evidence="3 6" id="KW-1133">Transmembrane helix</keyword>
<protein>
    <submittedName>
        <fullName evidence="7">APC family permease</fullName>
    </submittedName>
</protein>
<dbReference type="GO" id="GO:0022857">
    <property type="term" value="F:transmembrane transporter activity"/>
    <property type="evidence" value="ECO:0007669"/>
    <property type="project" value="InterPro"/>
</dbReference>
<feature type="compositionally biased region" description="Basic and acidic residues" evidence="5">
    <location>
        <begin position="664"/>
        <end position="674"/>
    </location>
</feature>
<evidence type="ECO:0000256" key="1">
    <source>
        <dbReference type="ARBA" id="ARBA00004141"/>
    </source>
</evidence>
<comment type="subcellular location">
    <subcellularLocation>
        <location evidence="1">Membrane</location>
        <topology evidence="1">Multi-pass membrane protein</topology>
    </subcellularLocation>
</comment>
<name>A0A8I0GAZ5_9ACTO</name>
<dbReference type="Pfam" id="PF13520">
    <property type="entry name" value="AA_permease_2"/>
    <property type="match status" value="1"/>
</dbReference>
<keyword evidence="4 6" id="KW-0472">Membrane</keyword>
<feature type="transmembrane region" description="Helical" evidence="6">
    <location>
        <begin position="312"/>
        <end position="338"/>
    </location>
</feature>
<feature type="transmembrane region" description="Helical" evidence="6">
    <location>
        <begin position="430"/>
        <end position="448"/>
    </location>
</feature>
<feature type="transmembrane region" description="Helical" evidence="6">
    <location>
        <begin position="359"/>
        <end position="381"/>
    </location>
</feature>
<evidence type="ECO:0000313" key="8">
    <source>
        <dbReference type="Proteomes" id="UP000627538"/>
    </source>
</evidence>
<feature type="transmembrane region" description="Helical" evidence="6">
    <location>
        <begin position="89"/>
        <end position="111"/>
    </location>
</feature>
<dbReference type="EMBL" id="JACRUO010000001">
    <property type="protein sequence ID" value="MBD3688825.1"/>
    <property type="molecule type" value="Genomic_DNA"/>
</dbReference>
<dbReference type="AlphaFoldDB" id="A0A8I0GAZ5"/>
<dbReference type="Proteomes" id="UP000627538">
    <property type="component" value="Unassembled WGS sequence"/>
</dbReference>
<gene>
    <name evidence="7" type="ORF">H8R10_01025</name>
</gene>
<feature type="transmembrane region" description="Helical" evidence="6">
    <location>
        <begin position="123"/>
        <end position="145"/>
    </location>
</feature>
<reference evidence="7 8" key="1">
    <citation type="submission" date="2020-08" db="EMBL/GenBank/DDBJ databases">
        <title>Winkia gen. nov., sp. nov., isolated from faeces of the Anser albifrons in China.</title>
        <authorList>
            <person name="Liu Q."/>
        </authorList>
    </citation>
    <scope>NUCLEOTIDE SEQUENCE [LARGE SCALE GENOMIC DNA]</scope>
    <source>
        <strain evidence="7 8">C62</strain>
    </source>
</reference>
<evidence type="ECO:0000256" key="6">
    <source>
        <dbReference type="SAM" id="Phobius"/>
    </source>
</evidence>
<comment type="caution">
    <text evidence="7">The sequence shown here is derived from an EMBL/GenBank/DDBJ whole genome shotgun (WGS) entry which is preliminary data.</text>
</comment>
<feature type="transmembrane region" description="Helical" evidence="6">
    <location>
        <begin position="248"/>
        <end position="267"/>
    </location>
</feature>
<dbReference type="PANTHER" id="PTHR47704">
    <property type="entry name" value="POTASSIUM TRANSPORTER KIMA"/>
    <property type="match status" value="1"/>
</dbReference>
<dbReference type="Gene3D" id="1.20.1740.10">
    <property type="entry name" value="Amino acid/polyamine transporter I"/>
    <property type="match status" value="1"/>
</dbReference>
<dbReference type="GO" id="GO:0016020">
    <property type="term" value="C:membrane"/>
    <property type="evidence" value="ECO:0007669"/>
    <property type="project" value="UniProtKB-SubCell"/>
</dbReference>
<evidence type="ECO:0000256" key="2">
    <source>
        <dbReference type="ARBA" id="ARBA00022692"/>
    </source>
</evidence>
<feature type="transmembrane region" description="Helical" evidence="6">
    <location>
        <begin position="454"/>
        <end position="473"/>
    </location>
</feature>
<keyword evidence="8" id="KW-1185">Reference proteome</keyword>
<dbReference type="InterPro" id="IPR002293">
    <property type="entry name" value="AA/rel_permease1"/>
</dbReference>